<evidence type="ECO:0000313" key="1">
    <source>
        <dbReference type="EMBL" id="MBD1400650.1"/>
    </source>
</evidence>
<reference evidence="1" key="1">
    <citation type="submission" date="2020-09" db="EMBL/GenBank/DDBJ databases">
        <title>Pelobacter alkaliphilus sp. nov., a novel anaerobic arsenate-reducing bacterium from terrestrial mud volcano.</title>
        <authorList>
            <person name="Khomyakova M.A."/>
            <person name="Merkel A.Y."/>
            <person name="Slobodkin A.I."/>
        </authorList>
    </citation>
    <scope>NUCLEOTIDE SEQUENCE</scope>
    <source>
        <strain evidence="1">M08fum</strain>
    </source>
</reference>
<sequence length="46" mass="5368">MTKTLSSEPATNDQRPHQLRRQLLEKTVKKCQYQQDAVATKQRKLA</sequence>
<gene>
    <name evidence="1" type="ORF">ICT70_08215</name>
</gene>
<name>A0A8J6UIC7_9BACT</name>
<evidence type="ECO:0000313" key="2">
    <source>
        <dbReference type="Proteomes" id="UP000632828"/>
    </source>
</evidence>
<dbReference type="RefSeq" id="WP_191155413.1">
    <property type="nucleotide sequence ID" value="NZ_JACWUN010000008.1"/>
</dbReference>
<accession>A0A8J6UIC7</accession>
<dbReference type="AlphaFoldDB" id="A0A8J6UIC7"/>
<comment type="caution">
    <text evidence="1">The sequence shown here is derived from an EMBL/GenBank/DDBJ whole genome shotgun (WGS) entry which is preliminary data.</text>
</comment>
<organism evidence="1 2">
    <name type="scientific">Pelovirga terrestris</name>
    <dbReference type="NCBI Taxonomy" id="2771352"/>
    <lineage>
        <taxon>Bacteria</taxon>
        <taxon>Pseudomonadati</taxon>
        <taxon>Thermodesulfobacteriota</taxon>
        <taxon>Desulfuromonadia</taxon>
        <taxon>Geobacterales</taxon>
        <taxon>Geobacteraceae</taxon>
        <taxon>Pelovirga</taxon>
    </lineage>
</organism>
<keyword evidence="2" id="KW-1185">Reference proteome</keyword>
<dbReference type="Proteomes" id="UP000632828">
    <property type="component" value="Unassembled WGS sequence"/>
</dbReference>
<protein>
    <submittedName>
        <fullName evidence="1">Uncharacterized protein</fullName>
    </submittedName>
</protein>
<proteinExistence type="predicted"/>
<dbReference type="EMBL" id="JACWUN010000008">
    <property type="protein sequence ID" value="MBD1400650.1"/>
    <property type="molecule type" value="Genomic_DNA"/>
</dbReference>